<evidence type="ECO:0000313" key="1">
    <source>
        <dbReference type="EMBL" id="RKO94429.1"/>
    </source>
</evidence>
<proteinExistence type="predicted"/>
<dbReference type="Proteomes" id="UP000269721">
    <property type="component" value="Unassembled WGS sequence"/>
</dbReference>
<protein>
    <submittedName>
        <fullName evidence="1">Uncharacterized protein</fullName>
    </submittedName>
</protein>
<gene>
    <name evidence="1" type="ORF">BDK51DRAFT_34826</name>
</gene>
<dbReference type="EMBL" id="KZ993899">
    <property type="protein sequence ID" value="RKO94429.1"/>
    <property type="molecule type" value="Genomic_DNA"/>
</dbReference>
<reference evidence="2" key="1">
    <citation type="journal article" date="2018" name="Nat. Microbiol.">
        <title>Leveraging single-cell genomics to expand the fungal tree of life.</title>
        <authorList>
            <person name="Ahrendt S.R."/>
            <person name="Quandt C.A."/>
            <person name="Ciobanu D."/>
            <person name="Clum A."/>
            <person name="Salamov A."/>
            <person name="Andreopoulos B."/>
            <person name="Cheng J.F."/>
            <person name="Woyke T."/>
            <person name="Pelin A."/>
            <person name="Henrissat B."/>
            <person name="Reynolds N.K."/>
            <person name="Benny G.L."/>
            <person name="Smith M.E."/>
            <person name="James T.Y."/>
            <person name="Grigoriev I.V."/>
        </authorList>
    </citation>
    <scope>NUCLEOTIDE SEQUENCE [LARGE SCALE GENOMIC DNA]</scope>
</reference>
<dbReference type="AlphaFoldDB" id="A0A4P9WMY0"/>
<sequence length="456" mass="48264">MTSRCTLTVEWCCLHNRATQVKTSEPGLLPQGYMGQDSHIGRWIKTPVPGPPGQVKIARILRCAQTGLHKIIVGSDRARVREQGEPISSKRAVVGVEVVIVRKSLVHVKGAPVGGKHLEVHVKVLRVAGQQVWAETTMIVVGSGYHLQLQGRAGGAEHATWSLDQNMGSGGVLLNKISSKRTGFGSGTAGKQQGVSRQRTNYRLGCEVLEQQGIGLEGVLQSVCLTYERIGEAGNPARSLVSALSRGSGDRSGPFESSFGLGQGHIGTSLRRDMNARTTGQGATVFPGEGVLDVSFHLCQGEWISITTSRAPVVGNMVIKRNCSNAGGAADVLSVAVSDGFKAGFFFLTNDWTVGSLAVREHLMTDYQGAGWPMIQRWVVWCSVVQEQGGLEYCGGTSYQGLEDDPEVVITGLTTHAESGSGMSGQRGDGAGGTGRTGLMYGLAGKMAAVVFMGLT</sequence>
<accession>A0A4P9WMY0</accession>
<evidence type="ECO:0000313" key="2">
    <source>
        <dbReference type="Proteomes" id="UP000269721"/>
    </source>
</evidence>
<name>A0A4P9WMY0_9FUNG</name>
<keyword evidence="2" id="KW-1185">Reference proteome</keyword>
<organism evidence="1 2">
    <name type="scientific">Blyttiomyces helicus</name>
    <dbReference type="NCBI Taxonomy" id="388810"/>
    <lineage>
        <taxon>Eukaryota</taxon>
        <taxon>Fungi</taxon>
        <taxon>Fungi incertae sedis</taxon>
        <taxon>Chytridiomycota</taxon>
        <taxon>Chytridiomycota incertae sedis</taxon>
        <taxon>Chytridiomycetes</taxon>
        <taxon>Chytridiomycetes incertae sedis</taxon>
        <taxon>Blyttiomyces</taxon>
    </lineage>
</organism>